<accession>A0A1Y0B4I2</accession>
<dbReference type="EMBL" id="KY774314">
    <property type="protein sequence ID" value="ART32239.1"/>
    <property type="molecule type" value="Genomic_DNA"/>
</dbReference>
<protein>
    <submittedName>
        <fullName evidence="1">Uncharacterized protein</fullName>
    </submittedName>
</protein>
<proteinExistence type="predicted"/>
<sequence>MLKINSVIVLNALTFSLHQVRTKVHDPWSFFCPLSFSRLSNLNYSFHYLFSTRYKYYARFYTRVVNFTRWDGFSSFTSLVWD</sequence>
<name>A0A1Y0B4I2_9LAMI</name>
<reference evidence="1" key="1">
    <citation type="submission" date="2017-03" db="EMBL/GenBank/DDBJ databases">
        <title>The mitochondrial genome of the carnivorous plant Utricularia reniformis (Lentibulariaceae): structure, comparative analysis and evolutionary landmarks.</title>
        <authorList>
            <person name="Silva S.R."/>
            <person name="Alvarenga D.O."/>
            <person name="Michael T.P."/>
            <person name="Miranda V.F.O."/>
            <person name="Varani A.M."/>
        </authorList>
    </citation>
    <scope>NUCLEOTIDE SEQUENCE</scope>
</reference>
<organism evidence="1">
    <name type="scientific">Utricularia reniformis</name>
    <dbReference type="NCBI Taxonomy" id="192314"/>
    <lineage>
        <taxon>Eukaryota</taxon>
        <taxon>Viridiplantae</taxon>
        <taxon>Streptophyta</taxon>
        <taxon>Embryophyta</taxon>
        <taxon>Tracheophyta</taxon>
        <taxon>Spermatophyta</taxon>
        <taxon>Magnoliopsida</taxon>
        <taxon>eudicotyledons</taxon>
        <taxon>Gunneridae</taxon>
        <taxon>Pentapetalae</taxon>
        <taxon>asterids</taxon>
        <taxon>lamiids</taxon>
        <taxon>Lamiales</taxon>
        <taxon>Lentibulariaceae</taxon>
        <taxon>Utricularia</taxon>
    </lineage>
</organism>
<dbReference type="AlphaFoldDB" id="A0A1Y0B4I2"/>
<keyword evidence="1" id="KW-0496">Mitochondrion</keyword>
<evidence type="ECO:0000313" key="1">
    <source>
        <dbReference type="EMBL" id="ART32239.1"/>
    </source>
</evidence>
<geneLocation type="mitochondrion" evidence="1"/>
<gene>
    <name evidence="1" type="ORF">AEK19_MT2084</name>
</gene>